<keyword evidence="3" id="KW-1185">Reference proteome</keyword>
<protein>
    <submittedName>
        <fullName evidence="2">Uncharacterized protein</fullName>
    </submittedName>
</protein>
<evidence type="ECO:0000313" key="2">
    <source>
        <dbReference type="EMBL" id="GFH59550.1"/>
    </source>
</evidence>
<name>A0AAD3DA20_9STRA</name>
<feature type="compositionally biased region" description="Low complexity" evidence="1">
    <location>
        <begin position="25"/>
        <end position="38"/>
    </location>
</feature>
<feature type="region of interest" description="Disordered" evidence="1">
    <location>
        <begin position="25"/>
        <end position="46"/>
    </location>
</feature>
<sequence>MSIVAPSTPFKDRVELVIRLTFSPAASSSSAPVTVPPFEGLADTEPGTPEEIAEAIVGILHKAQAYQDDEVKTAEKAFVDWMKANRIGTYSLLLVIPPDQFKTLAASGAGGRACSHLSSSRAWR</sequence>
<organism evidence="2 3">
    <name type="scientific">Chaetoceros tenuissimus</name>
    <dbReference type="NCBI Taxonomy" id="426638"/>
    <lineage>
        <taxon>Eukaryota</taxon>
        <taxon>Sar</taxon>
        <taxon>Stramenopiles</taxon>
        <taxon>Ochrophyta</taxon>
        <taxon>Bacillariophyta</taxon>
        <taxon>Coscinodiscophyceae</taxon>
        <taxon>Chaetocerotophycidae</taxon>
        <taxon>Chaetocerotales</taxon>
        <taxon>Chaetocerotaceae</taxon>
        <taxon>Chaetoceros</taxon>
    </lineage>
</organism>
<accession>A0AAD3DA20</accession>
<dbReference type="EMBL" id="BLLK01000069">
    <property type="protein sequence ID" value="GFH59550.1"/>
    <property type="molecule type" value="Genomic_DNA"/>
</dbReference>
<gene>
    <name evidence="2" type="ORF">CTEN210_16026</name>
</gene>
<evidence type="ECO:0000313" key="3">
    <source>
        <dbReference type="Proteomes" id="UP001054902"/>
    </source>
</evidence>
<dbReference type="Proteomes" id="UP001054902">
    <property type="component" value="Unassembled WGS sequence"/>
</dbReference>
<evidence type="ECO:0000256" key="1">
    <source>
        <dbReference type="SAM" id="MobiDB-lite"/>
    </source>
</evidence>
<proteinExistence type="predicted"/>
<dbReference type="AlphaFoldDB" id="A0AAD3DA20"/>
<reference evidence="2 3" key="1">
    <citation type="journal article" date="2021" name="Sci. Rep.">
        <title>The genome of the diatom Chaetoceros tenuissimus carries an ancient integrated fragment of an extant virus.</title>
        <authorList>
            <person name="Hongo Y."/>
            <person name="Kimura K."/>
            <person name="Takaki Y."/>
            <person name="Yoshida Y."/>
            <person name="Baba S."/>
            <person name="Kobayashi G."/>
            <person name="Nagasaki K."/>
            <person name="Hano T."/>
            <person name="Tomaru Y."/>
        </authorList>
    </citation>
    <scope>NUCLEOTIDE SEQUENCE [LARGE SCALE GENOMIC DNA]</scope>
    <source>
        <strain evidence="2 3">NIES-3715</strain>
    </source>
</reference>
<comment type="caution">
    <text evidence="2">The sequence shown here is derived from an EMBL/GenBank/DDBJ whole genome shotgun (WGS) entry which is preliminary data.</text>
</comment>